<reference evidence="5" key="2">
    <citation type="submission" date="2021-01" db="UniProtKB">
        <authorList>
            <consortium name="EnsemblMetazoa"/>
        </authorList>
    </citation>
    <scope>IDENTIFICATION</scope>
</reference>
<evidence type="ECO:0000259" key="4">
    <source>
        <dbReference type="PROSITE" id="PS50850"/>
    </source>
</evidence>
<dbReference type="Gene3D" id="1.20.1250.20">
    <property type="entry name" value="MFS general substrate transporter like domains"/>
    <property type="match status" value="2"/>
</dbReference>
<feature type="transmembrane region" description="Helical" evidence="2">
    <location>
        <begin position="451"/>
        <end position="471"/>
    </location>
</feature>
<keyword evidence="2" id="KW-0812">Transmembrane</keyword>
<dbReference type="GO" id="GO:0005886">
    <property type="term" value="C:plasma membrane"/>
    <property type="evidence" value="ECO:0000318"/>
    <property type="project" value="GO_Central"/>
</dbReference>
<sequence length="575" mass="61183">MSNLKRFFSLWRLAFAFHVCLAFARGIPMSLPVIIDDIAEDLQTTTAAVGIILASYLVPFGISGPLMSYALDVVGCRTVIMAGGVLISSGIFLTAFARHIAFVWVGYCLLGGIGASAIYVASAATIRQHYSDRHYALANGAALTGISISVFVLSPVLRALIFAYGWRGALVIGSGITLNTVVIGALMKPEVVRKRGPVVGDEGEIGNVNDHDDNKGDVDNGTNDLLLRPSPSDHQTTATVLEFSESHDQGSSAGVCKDCSGSLKNQSCYPRAPMGITVPCDDQEQHGYLDEDIDENKNEIQSLADFDTDGDIHSGVSITDDKGCPQSTFLGIDHVFYCSPSSVNDVRKDDKYRSLESSKVVKSTFRISNLFKFSAKPLTRTTKICHVALLVAIFFLAATYITVNIFIASAGTHEGLSPMQAATLLSVFGGSQAVGRFFNGILVKKGYVKAAHLYIGAQILMASASLVLGLLMRVYVVAILASLAFGVSAGAIISLNIVMQRLIDGSATSTSLGWLVFVEAFGGLFGNSALGCLKDLTGSFVLLFILAAVFTSLSVALTVIILILKKREALSNTSI</sequence>
<accession>A0A7M7FZZ4</accession>
<feature type="domain" description="Major facilitator superfamily (MFS) profile" evidence="4">
    <location>
        <begin position="1"/>
        <end position="566"/>
    </location>
</feature>
<evidence type="ECO:0000313" key="6">
    <source>
        <dbReference type="Proteomes" id="UP000007110"/>
    </source>
</evidence>
<proteinExistence type="predicted"/>
<organism evidence="5 6">
    <name type="scientific">Strongylocentrotus purpuratus</name>
    <name type="common">Purple sea urchin</name>
    <dbReference type="NCBI Taxonomy" id="7668"/>
    <lineage>
        <taxon>Eukaryota</taxon>
        <taxon>Metazoa</taxon>
        <taxon>Echinodermata</taxon>
        <taxon>Eleutherozoa</taxon>
        <taxon>Echinozoa</taxon>
        <taxon>Echinoidea</taxon>
        <taxon>Euechinoidea</taxon>
        <taxon>Echinacea</taxon>
        <taxon>Camarodonta</taxon>
        <taxon>Echinidea</taxon>
        <taxon>Strongylocentrotidae</taxon>
        <taxon>Strongylocentrotus</taxon>
    </lineage>
</organism>
<feature type="transmembrane region" description="Helical" evidence="2">
    <location>
        <begin position="477"/>
        <end position="499"/>
    </location>
</feature>
<keyword evidence="2" id="KW-0472">Membrane</keyword>
<dbReference type="PROSITE" id="PS50850">
    <property type="entry name" value="MFS"/>
    <property type="match status" value="1"/>
</dbReference>
<dbReference type="AlphaFoldDB" id="A0A7M7FZZ4"/>
<dbReference type="Pfam" id="PF07690">
    <property type="entry name" value="MFS_1"/>
    <property type="match status" value="1"/>
</dbReference>
<evidence type="ECO:0000256" key="3">
    <source>
        <dbReference type="SAM" id="SignalP"/>
    </source>
</evidence>
<feature type="chain" id="PRO_5029661031" description="Major facilitator superfamily (MFS) profile domain-containing protein" evidence="3">
    <location>
        <begin position="27"/>
        <end position="575"/>
    </location>
</feature>
<feature type="transmembrane region" description="Helical" evidence="2">
    <location>
        <begin position="102"/>
        <end position="124"/>
    </location>
</feature>
<dbReference type="InterPro" id="IPR020846">
    <property type="entry name" value="MFS_dom"/>
</dbReference>
<feature type="transmembrane region" description="Helical" evidence="2">
    <location>
        <begin position="419"/>
        <end position="439"/>
    </location>
</feature>
<comment type="subcellular location">
    <subcellularLocation>
        <location evidence="1">Membrane</location>
        <topology evidence="1">Multi-pass membrane protein</topology>
    </subcellularLocation>
</comment>
<feature type="transmembrane region" description="Helical" evidence="2">
    <location>
        <begin position="169"/>
        <end position="187"/>
    </location>
</feature>
<dbReference type="InterPro" id="IPR036259">
    <property type="entry name" value="MFS_trans_sf"/>
</dbReference>
<dbReference type="SUPFAM" id="SSF103473">
    <property type="entry name" value="MFS general substrate transporter"/>
    <property type="match status" value="1"/>
</dbReference>
<dbReference type="Proteomes" id="UP000007110">
    <property type="component" value="Unassembled WGS sequence"/>
</dbReference>
<feature type="transmembrane region" description="Helical" evidence="2">
    <location>
        <begin position="42"/>
        <end position="62"/>
    </location>
</feature>
<dbReference type="GeneID" id="752949"/>
<keyword evidence="2" id="KW-1133">Transmembrane helix</keyword>
<dbReference type="PANTHER" id="PTHR11360">
    <property type="entry name" value="MONOCARBOXYLATE TRANSPORTER"/>
    <property type="match status" value="1"/>
</dbReference>
<dbReference type="InterPro" id="IPR011701">
    <property type="entry name" value="MFS"/>
</dbReference>
<dbReference type="OMA" id="CTEIEPL"/>
<keyword evidence="6" id="KW-1185">Reference proteome</keyword>
<feature type="transmembrane region" description="Helical" evidence="2">
    <location>
        <begin position="542"/>
        <end position="564"/>
    </location>
</feature>
<feature type="transmembrane region" description="Helical" evidence="2">
    <location>
        <begin position="136"/>
        <end position="157"/>
    </location>
</feature>
<dbReference type="PANTHER" id="PTHR11360:SF303">
    <property type="entry name" value="MAJOR FACILITATOR SUPERFAMILY (MFS) PROFILE DOMAIN-CONTAINING PROTEIN"/>
    <property type="match status" value="1"/>
</dbReference>
<evidence type="ECO:0000256" key="2">
    <source>
        <dbReference type="SAM" id="Phobius"/>
    </source>
</evidence>
<dbReference type="GO" id="GO:0008028">
    <property type="term" value="F:monocarboxylic acid transmembrane transporter activity"/>
    <property type="evidence" value="ECO:0000318"/>
    <property type="project" value="GO_Central"/>
</dbReference>
<dbReference type="FunFam" id="1.20.1250.20:FF:001334">
    <property type="entry name" value="Uncharacterized protein"/>
    <property type="match status" value="1"/>
</dbReference>
<keyword evidence="3" id="KW-0732">Signal</keyword>
<dbReference type="RefSeq" id="XP_001180668.2">
    <property type="nucleotide sequence ID" value="XM_001180668.4"/>
</dbReference>
<evidence type="ECO:0000313" key="5">
    <source>
        <dbReference type="EnsemblMetazoa" id="XP_001180668"/>
    </source>
</evidence>
<dbReference type="KEGG" id="spu:752949"/>
<dbReference type="FunFam" id="1.20.1250.20:FF:000374">
    <property type="entry name" value="Uncharacterized protein"/>
    <property type="match status" value="1"/>
</dbReference>
<dbReference type="EnsemblMetazoa" id="XM_001180668">
    <property type="protein sequence ID" value="XP_001180668"/>
    <property type="gene ID" value="LOC752949"/>
</dbReference>
<dbReference type="InParanoid" id="A0A7M7FZZ4"/>
<feature type="signal peptide" evidence="3">
    <location>
        <begin position="1"/>
        <end position="26"/>
    </location>
</feature>
<evidence type="ECO:0000256" key="1">
    <source>
        <dbReference type="ARBA" id="ARBA00004141"/>
    </source>
</evidence>
<feature type="transmembrane region" description="Helical" evidence="2">
    <location>
        <begin position="511"/>
        <end position="530"/>
    </location>
</feature>
<protein>
    <recommendedName>
        <fullName evidence="4">Major facilitator superfamily (MFS) profile domain-containing protein</fullName>
    </recommendedName>
</protein>
<name>A0A7M7FZZ4_STRPU</name>
<feature type="transmembrane region" description="Helical" evidence="2">
    <location>
        <begin position="74"/>
        <end position="96"/>
    </location>
</feature>
<dbReference type="OrthoDB" id="2213137at2759"/>
<feature type="transmembrane region" description="Helical" evidence="2">
    <location>
        <begin position="384"/>
        <end position="407"/>
    </location>
</feature>
<reference evidence="6" key="1">
    <citation type="submission" date="2015-02" db="EMBL/GenBank/DDBJ databases">
        <title>Genome sequencing for Strongylocentrotus purpuratus.</title>
        <authorList>
            <person name="Murali S."/>
            <person name="Liu Y."/>
            <person name="Vee V."/>
            <person name="English A."/>
            <person name="Wang M."/>
            <person name="Skinner E."/>
            <person name="Han Y."/>
            <person name="Muzny D.M."/>
            <person name="Worley K.C."/>
            <person name="Gibbs R.A."/>
        </authorList>
    </citation>
    <scope>NUCLEOTIDE SEQUENCE</scope>
</reference>
<dbReference type="InterPro" id="IPR050327">
    <property type="entry name" value="Proton-linked_MCT"/>
</dbReference>